<dbReference type="InterPro" id="IPR001845">
    <property type="entry name" value="HTH_ArsR_DNA-bd_dom"/>
</dbReference>
<proteinExistence type="predicted"/>
<evidence type="ECO:0000256" key="3">
    <source>
        <dbReference type="ARBA" id="ARBA00023163"/>
    </source>
</evidence>
<dbReference type="OrthoDB" id="9798835at2"/>
<dbReference type="SUPFAM" id="SSF46785">
    <property type="entry name" value="Winged helix' DNA-binding domain"/>
    <property type="match status" value="1"/>
</dbReference>
<dbReference type="Proteomes" id="UP000183954">
    <property type="component" value="Unassembled WGS sequence"/>
</dbReference>
<dbReference type="PANTHER" id="PTHR33154:SF33">
    <property type="entry name" value="TRANSCRIPTIONAL REPRESSOR SDPR"/>
    <property type="match status" value="1"/>
</dbReference>
<dbReference type="InterPro" id="IPR036390">
    <property type="entry name" value="WH_DNA-bd_sf"/>
</dbReference>
<keyword evidence="6" id="KW-1185">Reference proteome</keyword>
<accession>A0A1M5XN35</accession>
<dbReference type="Pfam" id="PF01022">
    <property type="entry name" value="HTH_5"/>
    <property type="match status" value="1"/>
</dbReference>
<dbReference type="Gene3D" id="1.10.10.10">
    <property type="entry name" value="Winged helix-like DNA-binding domain superfamily/Winged helix DNA-binding domain"/>
    <property type="match status" value="1"/>
</dbReference>
<protein>
    <submittedName>
        <fullName evidence="5">Regulatory protein, arsR family</fullName>
    </submittedName>
</protein>
<evidence type="ECO:0000256" key="1">
    <source>
        <dbReference type="ARBA" id="ARBA00023015"/>
    </source>
</evidence>
<organism evidence="5 6">
    <name type="scientific">Desulfosporosinus lacus DSM 15449</name>
    <dbReference type="NCBI Taxonomy" id="1121420"/>
    <lineage>
        <taxon>Bacteria</taxon>
        <taxon>Bacillati</taxon>
        <taxon>Bacillota</taxon>
        <taxon>Clostridia</taxon>
        <taxon>Eubacteriales</taxon>
        <taxon>Desulfitobacteriaceae</taxon>
        <taxon>Desulfosporosinus</taxon>
    </lineage>
</organism>
<dbReference type="SMART" id="SM00418">
    <property type="entry name" value="HTH_ARSR"/>
    <property type="match status" value="1"/>
</dbReference>
<evidence type="ECO:0000259" key="4">
    <source>
        <dbReference type="PROSITE" id="PS50987"/>
    </source>
</evidence>
<evidence type="ECO:0000256" key="2">
    <source>
        <dbReference type="ARBA" id="ARBA00023125"/>
    </source>
</evidence>
<gene>
    <name evidence="5" type="ORF">SAMN02746098_02098</name>
</gene>
<keyword evidence="2" id="KW-0238">DNA-binding</keyword>
<dbReference type="AlphaFoldDB" id="A0A1M5XN35"/>
<dbReference type="NCBIfam" id="NF033788">
    <property type="entry name" value="HTH_metalloreg"/>
    <property type="match status" value="1"/>
</dbReference>
<dbReference type="InterPro" id="IPR051081">
    <property type="entry name" value="HTH_MetalResp_TranReg"/>
</dbReference>
<dbReference type="PANTHER" id="PTHR33154">
    <property type="entry name" value="TRANSCRIPTIONAL REGULATOR, ARSR FAMILY"/>
    <property type="match status" value="1"/>
</dbReference>
<sequence length="71" mass="8033">MEDYIEEQTFFKALADANRLRIIEVLSLECKSVNDISELAGLSQPLTSHHLKVLTKAGITRAESRGSFNYY</sequence>
<feature type="domain" description="HTH arsR-type" evidence="4">
    <location>
        <begin position="1"/>
        <end position="71"/>
    </location>
</feature>
<dbReference type="GO" id="GO:0003700">
    <property type="term" value="F:DNA-binding transcription factor activity"/>
    <property type="evidence" value="ECO:0007669"/>
    <property type="project" value="InterPro"/>
</dbReference>
<dbReference type="PRINTS" id="PR00778">
    <property type="entry name" value="HTHARSR"/>
</dbReference>
<dbReference type="InterPro" id="IPR036388">
    <property type="entry name" value="WH-like_DNA-bd_sf"/>
</dbReference>
<dbReference type="CDD" id="cd00090">
    <property type="entry name" value="HTH_ARSR"/>
    <property type="match status" value="1"/>
</dbReference>
<dbReference type="GO" id="GO:0003677">
    <property type="term" value="F:DNA binding"/>
    <property type="evidence" value="ECO:0007669"/>
    <property type="project" value="UniProtKB-KW"/>
</dbReference>
<dbReference type="EMBL" id="FQXJ01000006">
    <property type="protein sequence ID" value="SHI00643.1"/>
    <property type="molecule type" value="Genomic_DNA"/>
</dbReference>
<name>A0A1M5XN35_9FIRM</name>
<dbReference type="InterPro" id="IPR011991">
    <property type="entry name" value="ArsR-like_HTH"/>
</dbReference>
<evidence type="ECO:0000313" key="6">
    <source>
        <dbReference type="Proteomes" id="UP000183954"/>
    </source>
</evidence>
<keyword evidence="1" id="KW-0805">Transcription regulation</keyword>
<dbReference type="RefSeq" id="WP_073029677.1">
    <property type="nucleotide sequence ID" value="NZ_FQXJ01000006.1"/>
</dbReference>
<keyword evidence="3" id="KW-0804">Transcription</keyword>
<dbReference type="STRING" id="1121420.SAMN02746098_02098"/>
<reference evidence="6" key="1">
    <citation type="submission" date="2016-11" db="EMBL/GenBank/DDBJ databases">
        <authorList>
            <person name="Varghese N."/>
            <person name="Submissions S."/>
        </authorList>
    </citation>
    <scope>NUCLEOTIDE SEQUENCE [LARGE SCALE GENOMIC DNA]</scope>
    <source>
        <strain evidence="6">DSM 15449</strain>
    </source>
</reference>
<evidence type="ECO:0000313" key="5">
    <source>
        <dbReference type="EMBL" id="SHI00643.1"/>
    </source>
</evidence>
<dbReference type="PROSITE" id="PS50987">
    <property type="entry name" value="HTH_ARSR_2"/>
    <property type="match status" value="1"/>
</dbReference>